<dbReference type="InterPro" id="IPR029479">
    <property type="entry name" value="Nitroreductase"/>
</dbReference>
<dbReference type="EMBL" id="JBAFSM010000012">
    <property type="protein sequence ID" value="MEG3437027.1"/>
    <property type="molecule type" value="Genomic_DNA"/>
</dbReference>
<dbReference type="RefSeq" id="WP_332864511.1">
    <property type="nucleotide sequence ID" value="NZ_JBAFSM010000012.1"/>
</dbReference>
<dbReference type="Proteomes" id="UP001328733">
    <property type="component" value="Unassembled WGS sequence"/>
</dbReference>
<evidence type="ECO:0000313" key="2">
    <source>
        <dbReference type="EMBL" id="MEG3437027.1"/>
    </source>
</evidence>
<sequence length="428" mass="49110">MLQQIESLGKTYHDRTKHSYLSVSIDPNYVDSSTQPSVYKRYPRFYRRFPLEPDNPVHSFIRHTSAISFRKSYRDGDYFLRVNPSAGALYPTEIYIQIRGIKGMIDGIYHLEIETECLTLIYELIDDGIDSYLFENTLINGLTFLIGCAYFRSSWKYKNRSVRYCFLDSGHHLGAIEASAIAHQRDIQILFDFDKIGLNTDLGLENKEFITACVIAGEGKEKSVRRLREKIPFVSATDYFEPNSFVEMGYRETTTNQTIPYKRIRSISPYTDLNLETILNRRSARCFRKGSISLADYQEIYRVLTASIPTESEESIEIYSVIHRVDGLEMGLYRGEKLLQAGDFGERAKYLCVNQAIARDSAVTFFFASRYENYQTAVQIAGYIGQRLYLASRVLAIDCSGIGAYFDDETAEFLGTDRDILYAMAIGR</sequence>
<feature type="domain" description="Nitroreductase" evidence="1">
    <location>
        <begin position="278"/>
        <end position="428"/>
    </location>
</feature>
<reference evidence="2 3" key="1">
    <citation type="submission" date="2024-01" db="EMBL/GenBank/DDBJ databases">
        <title>Genomic insights into the taxonomy and metabolism of the cyanobacterium Pannus brasiliensis CCIBt3594.</title>
        <authorList>
            <person name="Machado M."/>
            <person name="Botero N.B."/>
            <person name="Andreote A.P.D."/>
            <person name="Feitosa A.M.T."/>
            <person name="Popin R."/>
            <person name="Sivonen K."/>
            <person name="Fiore M.F."/>
        </authorList>
    </citation>
    <scope>NUCLEOTIDE SEQUENCE [LARGE SCALE GENOMIC DNA]</scope>
    <source>
        <strain evidence="2 3">CCIBt3594</strain>
    </source>
</reference>
<organism evidence="2 3">
    <name type="scientific">Pannus brasiliensis CCIBt3594</name>
    <dbReference type="NCBI Taxonomy" id="1427578"/>
    <lineage>
        <taxon>Bacteria</taxon>
        <taxon>Bacillati</taxon>
        <taxon>Cyanobacteriota</taxon>
        <taxon>Cyanophyceae</taxon>
        <taxon>Oscillatoriophycideae</taxon>
        <taxon>Chroococcales</taxon>
        <taxon>Microcystaceae</taxon>
        <taxon>Pannus</taxon>
    </lineage>
</organism>
<comment type="caution">
    <text evidence="2">The sequence shown here is derived from an EMBL/GenBank/DDBJ whole genome shotgun (WGS) entry which is preliminary data.</text>
</comment>
<keyword evidence="3" id="KW-1185">Reference proteome</keyword>
<gene>
    <name evidence="2" type="ORF">V0288_07840</name>
</gene>
<dbReference type="PANTHER" id="PTHR42741">
    <property type="entry name" value="NITROREDUCTASE FAMILY PROTEIN"/>
    <property type="match status" value="1"/>
</dbReference>
<dbReference type="Pfam" id="PF00881">
    <property type="entry name" value="Nitroreductase"/>
    <property type="match status" value="1"/>
</dbReference>
<dbReference type="InterPro" id="IPR000415">
    <property type="entry name" value="Nitroreductase-like"/>
</dbReference>
<dbReference type="PANTHER" id="PTHR42741:SF3">
    <property type="entry name" value="NITROREDUCTASE FAMILY PROTEIN"/>
    <property type="match status" value="1"/>
</dbReference>
<dbReference type="Gene3D" id="3.40.109.10">
    <property type="entry name" value="NADH Oxidase"/>
    <property type="match status" value="2"/>
</dbReference>
<dbReference type="CDD" id="cd02142">
    <property type="entry name" value="McbC_SagB-like_oxidoreductase"/>
    <property type="match status" value="1"/>
</dbReference>
<proteinExistence type="predicted"/>
<accession>A0AAW9QGV4</accession>
<dbReference type="SUPFAM" id="SSF55469">
    <property type="entry name" value="FMN-dependent nitroreductase-like"/>
    <property type="match status" value="1"/>
</dbReference>
<evidence type="ECO:0000313" key="3">
    <source>
        <dbReference type="Proteomes" id="UP001328733"/>
    </source>
</evidence>
<dbReference type="AlphaFoldDB" id="A0AAW9QGV4"/>
<dbReference type="GO" id="GO:0016491">
    <property type="term" value="F:oxidoreductase activity"/>
    <property type="evidence" value="ECO:0007669"/>
    <property type="project" value="InterPro"/>
</dbReference>
<protein>
    <submittedName>
        <fullName evidence="2">Nitroreductase family protein</fullName>
    </submittedName>
</protein>
<evidence type="ECO:0000259" key="1">
    <source>
        <dbReference type="Pfam" id="PF00881"/>
    </source>
</evidence>
<name>A0AAW9QGV4_9CHRO</name>